<organism evidence="1 2">
    <name type="scientific">Dokdonella koreensis DS-123</name>
    <dbReference type="NCBI Taxonomy" id="1300342"/>
    <lineage>
        <taxon>Bacteria</taxon>
        <taxon>Pseudomonadati</taxon>
        <taxon>Pseudomonadota</taxon>
        <taxon>Gammaproteobacteria</taxon>
        <taxon>Lysobacterales</taxon>
        <taxon>Rhodanobacteraceae</taxon>
        <taxon>Dokdonella</taxon>
    </lineage>
</organism>
<protein>
    <submittedName>
        <fullName evidence="1">Uncharacterized protein</fullName>
    </submittedName>
</protein>
<dbReference type="AlphaFoldDB" id="A0A160DY90"/>
<reference evidence="1 2" key="1">
    <citation type="submission" date="2016-04" db="EMBL/GenBank/DDBJ databases">
        <title>Complete genome sequence of Dokdonella koreensis DS-123T.</title>
        <authorList>
            <person name="Kim J.F."/>
            <person name="Lee H."/>
            <person name="Kwak M.-J."/>
        </authorList>
    </citation>
    <scope>NUCLEOTIDE SEQUENCE [LARGE SCALE GENOMIC DNA]</scope>
    <source>
        <strain evidence="1 2">DS-123</strain>
    </source>
</reference>
<dbReference type="RefSeq" id="WP_067650555.1">
    <property type="nucleotide sequence ID" value="NZ_CP015249.1"/>
</dbReference>
<dbReference type="Proteomes" id="UP000076830">
    <property type="component" value="Chromosome"/>
</dbReference>
<proteinExistence type="predicted"/>
<evidence type="ECO:0000313" key="1">
    <source>
        <dbReference type="EMBL" id="ANB19564.1"/>
    </source>
</evidence>
<accession>A0A160DY90</accession>
<sequence length="112" mass="12153">MLISLLFATVLAATPEAAPPRLTCIAATVRASGRIAKRRVEVSSGDKAADRRALDYLGMLDLSKLVPTFERVAYSGYVVVAEPTPQAFELTFNEQHRFHDSCDAAFAARNAP</sequence>
<keyword evidence="2" id="KW-1185">Reference proteome</keyword>
<dbReference type="KEGG" id="dko:I596_3576"/>
<name>A0A160DY90_9GAMM</name>
<gene>
    <name evidence="1" type="ORF">I596_3576</name>
</gene>
<dbReference type="EMBL" id="CP015249">
    <property type="protein sequence ID" value="ANB19564.1"/>
    <property type="molecule type" value="Genomic_DNA"/>
</dbReference>
<evidence type="ECO:0000313" key="2">
    <source>
        <dbReference type="Proteomes" id="UP000076830"/>
    </source>
</evidence>